<dbReference type="EMBL" id="CM004395">
    <property type="protein sequence ID" value="OAY41601.1"/>
    <property type="molecule type" value="Genomic_DNA"/>
</dbReference>
<gene>
    <name evidence="2" type="ORF">MANES_09G114800</name>
</gene>
<accession>A0A2C9VBM8</accession>
<dbReference type="AlphaFoldDB" id="A0A2C9VBM8"/>
<sequence>MEFGSWGRGNNTQTQEEEEVEEEEMGRFQEATSVLVSVILRKSISMFYEVAFPFVDLLWILTSAVEYSRFNRNSRHQSPPAFTVTYSRSYPITPTHDR</sequence>
<name>A0A2C9VBM8_MANES</name>
<reference evidence="2" key="1">
    <citation type="submission" date="2016-02" db="EMBL/GenBank/DDBJ databases">
        <title>WGS assembly of Manihot esculenta.</title>
        <authorList>
            <person name="Bredeson J.V."/>
            <person name="Prochnik S.E."/>
            <person name="Lyons J.B."/>
            <person name="Schmutz J."/>
            <person name="Grimwood J."/>
            <person name="Vrebalov J."/>
            <person name="Bart R.S."/>
            <person name="Amuge T."/>
            <person name="Ferguson M.E."/>
            <person name="Green R."/>
            <person name="Putnam N."/>
            <person name="Stites J."/>
            <person name="Rounsley S."/>
            <person name="Rokhsar D.S."/>
        </authorList>
    </citation>
    <scope>NUCLEOTIDE SEQUENCE [LARGE SCALE GENOMIC DNA]</scope>
    <source>
        <tissue evidence="2">Leaf</tissue>
    </source>
</reference>
<feature type="region of interest" description="Disordered" evidence="1">
    <location>
        <begin position="1"/>
        <end position="27"/>
    </location>
</feature>
<protein>
    <submittedName>
        <fullName evidence="2">Uncharacterized protein</fullName>
    </submittedName>
</protein>
<feature type="compositionally biased region" description="Acidic residues" evidence="1">
    <location>
        <begin position="15"/>
        <end position="24"/>
    </location>
</feature>
<evidence type="ECO:0000313" key="2">
    <source>
        <dbReference type="EMBL" id="OAY41601.1"/>
    </source>
</evidence>
<evidence type="ECO:0000256" key="1">
    <source>
        <dbReference type="SAM" id="MobiDB-lite"/>
    </source>
</evidence>
<proteinExistence type="predicted"/>
<organism evidence="2">
    <name type="scientific">Manihot esculenta</name>
    <name type="common">Cassava</name>
    <name type="synonym">Jatropha manihot</name>
    <dbReference type="NCBI Taxonomy" id="3983"/>
    <lineage>
        <taxon>Eukaryota</taxon>
        <taxon>Viridiplantae</taxon>
        <taxon>Streptophyta</taxon>
        <taxon>Embryophyta</taxon>
        <taxon>Tracheophyta</taxon>
        <taxon>Spermatophyta</taxon>
        <taxon>Magnoliopsida</taxon>
        <taxon>eudicotyledons</taxon>
        <taxon>Gunneridae</taxon>
        <taxon>Pentapetalae</taxon>
        <taxon>rosids</taxon>
        <taxon>fabids</taxon>
        <taxon>Malpighiales</taxon>
        <taxon>Euphorbiaceae</taxon>
        <taxon>Crotonoideae</taxon>
        <taxon>Manihoteae</taxon>
        <taxon>Manihot</taxon>
    </lineage>
</organism>